<dbReference type="InterPro" id="IPR011748">
    <property type="entry name" value="Unchr_phage_tail-like"/>
</dbReference>
<sequence length="738" mass="82263">MTEFAMLAGVDQWLRSAHENTSVDLHEQTVQLAWQHEELQEPKAETVSPAGLAFDPWCRVYHSLPENNDIEKLLWSEKRQPERAKSLFTAEHYYLGEFTSTQKRTDISRPVGLAVDRKGRLFIADSGNQQIHIFDLVENTLIRTLHLDGVPSVVRSDGQQVFVIVSSETDDTQFDDTKLIKLNATQLPQSVALALPTEVKKFSLDSVAVNQQGRIFVLLNAGTEDALIWAIDGQNDIIDVPFATDVLAAQDDVIVVAGAVNGDFQRFRISPNSIAQMPHLNARYYDGRGIALDPLGNIAYWSHKGLMNATVAKIKYVSHGRFISFRLDNQEMQRRWGRIFIDACLPVGTQLKLGYIVSDEHLSGTQIPATPPQNFGEYELIRPDLTPPLPSHLALNNTDVRQSLHRRSQHRELPWSFTDEPWRTYEAPVNAPAGRYLWLVIDLFGKSHSSPKIKNIRVEYPAVDVLRRLPRVFAEQGAASDFLHRYLTLLNSNFDELEKRSNERHQLLDPFAAPNASLPWLSSLLGMELDARWSHEAKRQIIKEAMWLFKFRGTLAGLKRFIEIYLQRDITIVEHFQVRGLGGAIVGEDSGIASNSILGAGFRIGGKLGEANAHSIAQQAHSDELQTEVSLVDAISLHAHKFSVIVPMLLNDEIRSVIEHILDLHRPAHTVFDICSVDSGMRIGTGLHLGMSSVVGQSSGFGQVQIGKTVLGTTDVLGQAKSGMTVGNSQIGFDSRVG</sequence>
<keyword evidence="1" id="KW-0677">Repeat</keyword>
<comment type="caution">
    <text evidence="3">The sequence shown here is derived from an EMBL/GenBank/DDBJ whole genome shotgun (WGS) entry which is preliminary data.</text>
</comment>
<dbReference type="Proteomes" id="UP000006334">
    <property type="component" value="Unassembled WGS sequence"/>
</dbReference>
<evidence type="ECO:0000313" key="3">
    <source>
        <dbReference type="EMBL" id="GAC13037.1"/>
    </source>
</evidence>
<proteinExistence type="predicted"/>
<dbReference type="STRING" id="1127673.GLIP_0390"/>
<accession>K6Y445</accession>
<dbReference type="RefSeq" id="WP_008842857.1">
    <property type="nucleotide sequence ID" value="NZ_BAEN01000014.1"/>
</dbReference>
<feature type="repeat" description="NHL" evidence="2">
    <location>
        <begin position="96"/>
        <end position="137"/>
    </location>
</feature>
<dbReference type="NCBIfam" id="TIGR02242">
    <property type="entry name" value="tail_TIGR02242"/>
    <property type="match status" value="1"/>
</dbReference>
<dbReference type="Gene3D" id="2.120.10.30">
    <property type="entry name" value="TolB, C-terminal domain"/>
    <property type="match status" value="1"/>
</dbReference>
<evidence type="ECO:0000256" key="1">
    <source>
        <dbReference type="ARBA" id="ARBA00022737"/>
    </source>
</evidence>
<dbReference type="InterPro" id="IPR011042">
    <property type="entry name" value="6-blade_b-propeller_TolB-like"/>
</dbReference>
<dbReference type="Pfam" id="PF09684">
    <property type="entry name" value="Tail_P2_I"/>
    <property type="match status" value="1"/>
</dbReference>
<gene>
    <name evidence="3" type="ORF">GLIP_0390</name>
</gene>
<dbReference type="eggNOG" id="COG3391">
    <property type="taxonomic scope" value="Bacteria"/>
</dbReference>
<evidence type="ECO:0008006" key="5">
    <source>
        <dbReference type="Google" id="ProtNLM"/>
    </source>
</evidence>
<keyword evidence="4" id="KW-1185">Reference proteome</keyword>
<dbReference type="Pfam" id="PF01436">
    <property type="entry name" value="NHL"/>
    <property type="match status" value="1"/>
</dbReference>
<evidence type="ECO:0000313" key="4">
    <source>
        <dbReference type="Proteomes" id="UP000006334"/>
    </source>
</evidence>
<organism evidence="3 4">
    <name type="scientific">Aliiglaciecola lipolytica E3</name>
    <dbReference type="NCBI Taxonomy" id="1127673"/>
    <lineage>
        <taxon>Bacteria</taxon>
        <taxon>Pseudomonadati</taxon>
        <taxon>Pseudomonadota</taxon>
        <taxon>Gammaproteobacteria</taxon>
        <taxon>Alteromonadales</taxon>
        <taxon>Alteromonadaceae</taxon>
        <taxon>Aliiglaciecola</taxon>
    </lineage>
</organism>
<dbReference type="InterPro" id="IPR006521">
    <property type="entry name" value="Tail_protein_I"/>
</dbReference>
<dbReference type="EMBL" id="BAEN01000014">
    <property type="protein sequence ID" value="GAC13037.1"/>
    <property type="molecule type" value="Genomic_DNA"/>
</dbReference>
<reference evidence="3 4" key="1">
    <citation type="journal article" date="2017" name="Antonie Van Leeuwenhoek">
        <title>Rhizobium rhizosphaerae sp. nov., a novel species isolated from rice rhizosphere.</title>
        <authorList>
            <person name="Zhao J.J."/>
            <person name="Zhang J."/>
            <person name="Zhang R.J."/>
            <person name="Zhang C.W."/>
            <person name="Yin H.Q."/>
            <person name="Zhang X.X."/>
        </authorList>
    </citation>
    <scope>NUCLEOTIDE SEQUENCE [LARGE SCALE GENOMIC DNA]</scope>
    <source>
        <strain evidence="3 4">E3</strain>
    </source>
</reference>
<dbReference type="PROSITE" id="PS51125">
    <property type="entry name" value="NHL"/>
    <property type="match status" value="1"/>
</dbReference>
<dbReference type="AlphaFoldDB" id="K6Y445"/>
<dbReference type="InterPro" id="IPR001258">
    <property type="entry name" value="NHL_repeat"/>
</dbReference>
<protein>
    <recommendedName>
        <fullName evidence="5">Phage tail protein</fullName>
    </recommendedName>
</protein>
<dbReference type="NCBIfam" id="TIGR01634">
    <property type="entry name" value="tail_P2_I"/>
    <property type="match status" value="1"/>
</dbReference>
<dbReference type="SUPFAM" id="SSF101898">
    <property type="entry name" value="NHL repeat"/>
    <property type="match status" value="1"/>
</dbReference>
<dbReference type="OrthoDB" id="370073at2"/>
<name>K6Y445_9ALTE</name>
<evidence type="ECO:0000256" key="2">
    <source>
        <dbReference type="PROSITE-ProRule" id="PRU00504"/>
    </source>
</evidence>